<dbReference type="GO" id="GO:0016788">
    <property type="term" value="F:hydrolase activity, acting on ester bonds"/>
    <property type="evidence" value="ECO:0007669"/>
    <property type="project" value="UniProtKB-ARBA"/>
</dbReference>
<sequence>MEAPPSLADGRVGKIEYPSANPFEIHHILRKMDSVPPHPVFGSLLVPEHPVSEPMPCVVAMHGSLNWCGHHHEHIVGWLEAGFAVFRVHSFDSRRIWSTVERQMKVTYAMMLTDVFQALRMLSTHPAVDPTRIGIAGWSLGGTVALYSAWEPIAEALAPGGERFAAHLSFYPAAHLRMDEQRWSQSPILVLHGSEDDWVPLSLVEGLVEDIRPHGANIEVHVYEGAQHSFDSVEPLTFEPKAIRLDGHMTVRIDVEGDMSSEIMPGVVIPLNEPEERLAAFATAPNLGIHKGGQWTARRHALGYSTEFFQRNLSV</sequence>
<dbReference type="PANTHER" id="PTHR22946:SF9">
    <property type="entry name" value="POLYKETIDE TRANSFERASE AF380"/>
    <property type="match status" value="1"/>
</dbReference>
<dbReference type="EMBL" id="PSPG01000007">
    <property type="protein sequence ID" value="PXF21562.1"/>
    <property type="molecule type" value="Genomic_DNA"/>
</dbReference>
<evidence type="ECO:0000313" key="4">
    <source>
        <dbReference type="Proteomes" id="UP000248161"/>
    </source>
</evidence>
<comment type="caution">
    <text evidence="3">The sequence shown here is derived from an EMBL/GenBank/DDBJ whole genome shotgun (WGS) entry which is preliminary data.</text>
</comment>
<dbReference type="InterPro" id="IPR002925">
    <property type="entry name" value="Dienelactn_hydro"/>
</dbReference>
<accession>A0A2V3HRU1</accession>
<dbReference type="SUPFAM" id="SSF53474">
    <property type="entry name" value="alpha/beta-Hydrolases"/>
    <property type="match status" value="1"/>
</dbReference>
<keyword evidence="1" id="KW-0378">Hydrolase</keyword>
<dbReference type="Pfam" id="PF01738">
    <property type="entry name" value="DLH"/>
    <property type="match status" value="1"/>
</dbReference>
<evidence type="ECO:0000313" key="3">
    <source>
        <dbReference type="EMBL" id="PXF21562.1"/>
    </source>
</evidence>
<dbReference type="InterPro" id="IPR050261">
    <property type="entry name" value="FrsA_esterase"/>
</dbReference>
<dbReference type="AlphaFoldDB" id="A0A2V3HRU1"/>
<evidence type="ECO:0000259" key="2">
    <source>
        <dbReference type="Pfam" id="PF01738"/>
    </source>
</evidence>
<dbReference type="InterPro" id="IPR029058">
    <property type="entry name" value="AB_hydrolase_fold"/>
</dbReference>
<dbReference type="Gene3D" id="3.40.50.1820">
    <property type="entry name" value="alpha/beta hydrolase"/>
    <property type="match status" value="1"/>
</dbReference>
<protein>
    <recommendedName>
        <fullName evidence="2">Dienelactone hydrolase domain-containing protein</fullName>
    </recommendedName>
</protein>
<feature type="domain" description="Dienelactone hydrolase" evidence="2">
    <location>
        <begin position="92"/>
        <end position="232"/>
    </location>
</feature>
<gene>
    <name evidence="3" type="ORF">CXX69_03840</name>
</gene>
<name>A0A2V3HRU1_9ARCH</name>
<organism evidence="3 4">
    <name type="scientific">Candidatus Thalassarchaeum betae</name>
    <dbReference type="NCBI Taxonomy" id="2599289"/>
    <lineage>
        <taxon>Archaea</taxon>
        <taxon>Methanobacteriati</taxon>
        <taxon>Thermoplasmatota</taxon>
        <taxon>Candidatus Poseidoniia</taxon>
        <taxon>Candidatus Poseidoniales</taxon>
        <taxon>Candidatus Thalassarchaeaceae</taxon>
        <taxon>Candidatus Thalassarchaeum</taxon>
    </lineage>
</organism>
<proteinExistence type="predicted"/>
<reference evidence="3 4" key="1">
    <citation type="journal article" date="2015" name="Nat. Commun.">
        <title>Genomic and transcriptomic evidence for scavenging of diverse organic compounds by widespread deep-sea archaea.</title>
        <authorList>
            <person name="Li M."/>
            <person name="Baker B.J."/>
            <person name="Anantharaman K."/>
            <person name="Jain S."/>
            <person name="Breier J.A."/>
            <person name="Dick G.J."/>
        </authorList>
    </citation>
    <scope>NUCLEOTIDE SEQUENCE [LARGE SCALE GENOMIC DNA]</scope>
    <source>
        <strain evidence="3">Cayman_51_deep</strain>
    </source>
</reference>
<dbReference type="PANTHER" id="PTHR22946">
    <property type="entry name" value="DIENELACTONE HYDROLASE DOMAIN-CONTAINING PROTEIN-RELATED"/>
    <property type="match status" value="1"/>
</dbReference>
<evidence type="ECO:0000256" key="1">
    <source>
        <dbReference type="ARBA" id="ARBA00022801"/>
    </source>
</evidence>
<dbReference type="Proteomes" id="UP000248161">
    <property type="component" value="Unassembled WGS sequence"/>
</dbReference>